<gene>
    <name evidence="1" type="ORF">SDC9_83672</name>
</gene>
<sequence length="83" mass="9830">MKIKPCNEIGASRICTAKLQTDPILKVYKKAYSRMDSQKCWGSIDQKEFNDWSWQAIEKRDRCLAGEISLDEFQEWLDKTKKR</sequence>
<reference evidence="1" key="1">
    <citation type="submission" date="2019-08" db="EMBL/GenBank/DDBJ databases">
        <authorList>
            <person name="Kucharzyk K."/>
            <person name="Murdoch R.W."/>
            <person name="Higgins S."/>
            <person name="Loffler F."/>
        </authorList>
    </citation>
    <scope>NUCLEOTIDE SEQUENCE</scope>
</reference>
<name>A0A644Z872_9ZZZZ</name>
<dbReference type="AlphaFoldDB" id="A0A644Z872"/>
<accession>A0A644Z872</accession>
<comment type="caution">
    <text evidence="1">The sequence shown here is derived from an EMBL/GenBank/DDBJ whole genome shotgun (WGS) entry which is preliminary data.</text>
</comment>
<proteinExistence type="predicted"/>
<organism evidence="1">
    <name type="scientific">bioreactor metagenome</name>
    <dbReference type="NCBI Taxonomy" id="1076179"/>
    <lineage>
        <taxon>unclassified sequences</taxon>
        <taxon>metagenomes</taxon>
        <taxon>ecological metagenomes</taxon>
    </lineage>
</organism>
<dbReference type="EMBL" id="VSSQ01007815">
    <property type="protein sequence ID" value="MPM37066.1"/>
    <property type="molecule type" value="Genomic_DNA"/>
</dbReference>
<dbReference type="Pfam" id="PF19553">
    <property type="entry name" value="DUF6076"/>
    <property type="match status" value="1"/>
</dbReference>
<evidence type="ECO:0000313" key="1">
    <source>
        <dbReference type="EMBL" id="MPM37066.1"/>
    </source>
</evidence>
<protein>
    <submittedName>
        <fullName evidence="1">Uncharacterized protein</fullName>
    </submittedName>
</protein>
<dbReference type="InterPro" id="IPR045722">
    <property type="entry name" value="DUF6076"/>
</dbReference>